<dbReference type="InterPro" id="IPR036086">
    <property type="entry name" value="ParB/Sulfiredoxin_sf"/>
</dbReference>
<dbReference type="RefSeq" id="WP_379999249.1">
    <property type="nucleotide sequence ID" value="NZ_JBHSGN010000115.1"/>
</dbReference>
<name>A0ABV9L120_9BACT</name>
<dbReference type="SUPFAM" id="SSF53335">
    <property type="entry name" value="S-adenosyl-L-methionine-dependent methyltransferases"/>
    <property type="match status" value="1"/>
</dbReference>
<dbReference type="Gene3D" id="1.10.10.2830">
    <property type="match status" value="1"/>
</dbReference>
<dbReference type="Pfam" id="PF13649">
    <property type="entry name" value="Methyltransf_25"/>
    <property type="match status" value="1"/>
</dbReference>
<dbReference type="InterPro" id="IPR041468">
    <property type="entry name" value="HTH_ParB/Spo0J"/>
</dbReference>
<proteinExistence type="inferred from homology"/>
<dbReference type="InterPro" id="IPR041698">
    <property type="entry name" value="Methyltransf_25"/>
</dbReference>
<evidence type="ECO:0000313" key="4">
    <source>
        <dbReference type="EMBL" id="MFC4675738.1"/>
    </source>
</evidence>
<reference evidence="5" key="1">
    <citation type="journal article" date="2019" name="Int. J. Syst. Evol. Microbiol.">
        <title>The Global Catalogue of Microorganisms (GCM) 10K type strain sequencing project: providing services to taxonomists for standard genome sequencing and annotation.</title>
        <authorList>
            <consortium name="The Broad Institute Genomics Platform"/>
            <consortium name="The Broad Institute Genome Sequencing Center for Infectious Disease"/>
            <person name="Wu L."/>
            <person name="Ma J."/>
        </authorList>
    </citation>
    <scope>NUCLEOTIDE SEQUENCE [LARGE SCALE GENOMIC DNA]</scope>
    <source>
        <strain evidence="5">CCUG 66188</strain>
    </source>
</reference>
<organism evidence="4 5">
    <name type="scientific">Dysgonomonas termitidis</name>
    <dbReference type="NCBI Taxonomy" id="1516126"/>
    <lineage>
        <taxon>Bacteria</taxon>
        <taxon>Pseudomonadati</taxon>
        <taxon>Bacteroidota</taxon>
        <taxon>Bacteroidia</taxon>
        <taxon>Bacteroidales</taxon>
        <taxon>Dysgonomonadaceae</taxon>
        <taxon>Dysgonomonas</taxon>
    </lineage>
</organism>
<dbReference type="SMART" id="SM00470">
    <property type="entry name" value="ParB"/>
    <property type="match status" value="1"/>
</dbReference>
<comment type="similarity">
    <text evidence="1">Belongs to the ParB family.</text>
</comment>
<dbReference type="Pfam" id="PF02195">
    <property type="entry name" value="ParB_N"/>
    <property type="match status" value="1"/>
</dbReference>
<dbReference type="InterPro" id="IPR004437">
    <property type="entry name" value="ParB/RepB/Spo0J"/>
</dbReference>
<accession>A0ABV9L120</accession>
<dbReference type="Gene3D" id="3.40.50.150">
    <property type="entry name" value="Vaccinia Virus protein VP39"/>
    <property type="match status" value="1"/>
</dbReference>
<dbReference type="CDD" id="cd02440">
    <property type="entry name" value="AdoMet_MTases"/>
    <property type="match status" value="1"/>
</dbReference>
<dbReference type="PRINTS" id="PR00507">
    <property type="entry name" value="N12N6MTFRASE"/>
</dbReference>
<dbReference type="Pfam" id="PF17762">
    <property type="entry name" value="HTH_ParB"/>
    <property type="match status" value="1"/>
</dbReference>
<gene>
    <name evidence="4" type="ORF">ACFO6W_18790</name>
</gene>
<dbReference type="InterPro" id="IPR029063">
    <property type="entry name" value="SAM-dependent_MTases_sf"/>
</dbReference>
<evidence type="ECO:0000256" key="2">
    <source>
        <dbReference type="ARBA" id="ARBA00022829"/>
    </source>
</evidence>
<dbReference type="InterPro" id="IPR003115">
    <property type="entry name" value="ParB_N"/>
</dbReference>
<keyword evidence="5" id="KW-1185">Reference proteome</keyword>
<comment type="caution">
    <text evidence="4">The sequence shown here is derived from an EMBL/GenBank/DDBJ whole genome shotgun (WGS) entry which is preliminary data.</text>
</comment>
<dbReference type="CDD" id="cd16393">
    <property type="entry name" value="SPO0J_N"/>
    <property type="match status" value="1"/>
</dbReference>
<dbReference type="Gene3D" id="3.90.1530.30">
    <property type="match status" value="1"/>
</dbReference>
<dbReference type="PANTHER" id="PTHR33375">
    <property type="entry name" value="CHROMOSOME-PARTITIONING PROTEIN PARB-RELATED"/>
    <property type="match status" value="1"/>
</dbReference>
<evidence type="ECO:0000256" key="1">
    <source>
        <dbReference type="ARBA" id="ARBA00006295"/>
    </source>
</evidence>
<dbReference type="Proteomes" id="UP001596023">
    <property type="component" value="Unassembled WGS sequence"/>
</dbReference>
<dbReference type="InterPro" id="IPR050336">
    <property type="entry name" value="Chromosome_partition/occlusion"/>
</dbReference>
<feature type="domain" description="ParB-like N-terminal" evidence="3">
    <location>
        <begin position="271"/>
        <end position="360"/>
    </location>
</feature>
<dbReference type="NCBIfam" id="TIGR00180">
    <property type="entry name" value="parB_part"/>
    <property type="match status" value="1"/>
</dbReference>
<dbReference type="PANTHER" id="PTHR33375:SF1">
    <property type="entry name" value="CHROMOSOME-PARTITIONING PROTEIN PARB-RELATED"/>
    <property type="match status" value="1"/>
</dbReference>
<evidence type="ECO:0000313" key="5">
    <source>
        <dbReference type="Proteomes" id="UP001596023"/>
    </source>
</evidence>
<protein>
    <submittedName>
        <fullName evidence="4">ParB/RepB/Spo0J family partition protein</fullName>
    </submittedName>
</protein>
<dbReference type="EMBL" id="JBHSGN010000115">
    <property type="protein sequence ID" value="MFC4675738.1"/>
    <property type="molecule type" value="Genomic_DNA"/>
</dbReference>
<evidence type="ECO:0000259" key="3">
    <source>
        <dbReference type="SMART" id="SM00470"/>
    </source>
</evidence>
<dbReference type="SUPFAM" id="SSF110849">
    <property type="entry name" value="ParB/Sulfiredoxin"/>
    <property type="match status" value="1"/>
</dbReference>
<sequence length="798" mass="93843">MNTIKKIEGKKYALNNSYFKNRKHNYPDTILDIVKYKKQFGELPFDCTAFNWLYEAMIERQKRHGVQNSQYLTPEKTAAQIAELTNNFLPKDNLVLDACCGTGQLTKCLLLNNLNVIGFDNDPDMVEICKLSYPQAKFELYDFRDKESGRYYDLIVSNPPHEQKDIISFFGWLSSALSDEGRAVLLIPKDYMNKERPKMLVEYLKRFDMLHREDILEPFYHTKWICEVCIVGLTEAYRDERLNKQKINEKNQIIKEPNLKENRLMEAEKVFLVGIDQISPNPENSRKKFNQEELNELAHSIKEHGLLHPITLRGKGDGYEIVNGERRYRAFKLNGETQIPAIIREYTDEQILEITLVENINRENLTSIEESDAYQKLMDVRGYSIEDICYKSGKNESYIRKRLRLQRLIDEFRNLLEKDDIMLGIGIETAKYSKTIQKQIYKEYFSHEENNWKELGLKDFTERIEKLYTNDLSKFNFEKSECEKCQFNTAFYELFPEKSGRCTNNTCLQEKKSKFTINFCKVVSEKYPEISVCIAPYDKMNDTVNNDMKEIGVDIRTMKAEEYPEKPLPPVQNSYKSDQEYKAALEEYTIEEMSFYKEMEELEEKEKSGKIKKVIYVGDNNPGIRYVEVIKGKDLNPLENLQKQDQENKTAATRNAAKEVSSLLQNSEINNGQLSVFEDELLIFMMLDYLDKKYFPAFGYTDEKKDVLTADEKYKIIKTLTAEQKALVYRNFLIKNLINHTGHNLRMMLLIEFSKQHFKEKTMDIMRKHTDIYNQKYQKIQKQLETLKDKAEKAVPAI</sequence>
<keyword evidence="2" id="KW-0159">Chromosome partition</keyword>